<gene>
    <name evidence="9" type="ORF">ACFSJ3_02770</name>
</gene>
<keyword evidence="1 6" id="KW-0645">Protease</keyword>
<evidence type="ECO:0000256" key="3">
    <source>
        <dbReference type="ARBA" id="ARBA00022801"/>
    </source>
</evidence>
<evidence type="ECO:0000256" key="6">
    <source>
        <dbReference type="RuleBase" id="RU003983"/>
    </source>
</evidence>
<dbReference type="InterPro" id="IPR001915">
    <property type="entry name" value="Peptidase_M48"/>
</dbReference>
<dbReference type="Gene3D" id="3.30.2010.10">
    <property type="entry name" value="Metalloproteases ('zincins'), catalytic domain"/>
    <property type="match status" value="1"/>
</dbReference>
<dbReference type="Pfam" id="PF01435">
    <property type="entry name" value="Peptidase_M48"/>
    <property type="match status" value="1"/>
</dbReference>
<dbReference type="CDD" id="cd07331">
    <property type="entry name" value="M48C_Oma1_like"/>
    <property type="match status" value="1"/>
</dbReference>
<dbReference type="PANTHER" id="PTHR22726:SF24">
    <property type="entry name" value="M48 FAMILY METALLOPEPTIDASE"/>
    <property type="match status" value="1"/>
</dbReference>
<evidence type="ECO:0000313" key="9">
    <source>
        <dbReference type="EMBL" id="MFD2094890.1"/>
    </source>
</evidence>
<organism evidence="9 10">
    <name type="scientific">Corallincola platygyrae</name>
    <dbReference type="NCBI Taxonomy" id="1193278"/>
    <lineage>
        <taxon>Bacteria</taxon>
        <taxon>Pseudomonadati</taxon>
        <taxon>Pseudomonadota</taxon>
        <taxon>Gammaproteobacteria</taxon>
        <taxon>Alteromonadales</taxon>
        <taxon>Psychromonadaceae</taxon>
        <taxon>Corallincola</taxon>
    </lineage>
</organism>
<feature type="domain" description="Peptidase M48" evidence="8">
    <location>
        <begin position="63"/>
        <end position="246"/>
    </location>
</feature>
<evidence type="ECO:0000259" key="8">
    <source>
        <dbReference type="Pfam" id="PF01435"/>
    </source>
</evidence>
<evidence type="ECO:0000256" key="2">
    <source>
        <dbReference type="ARBA" id="ARBA00022723"/>
    </source>
</evidence>
<evidence type="ECO:0000256" key="5">
    <source>
        <dbReference type="ARBA" id="ARBA00023049"/>
    </source>
</evidence>
<feature type="chain" id="PRO_5046873318" evidence="7">
    <location>
        <begin position="23"/>
        <end position="270"/>
    </location>
</feature>
<evidence type="ECO:0000256" key="1">
    <source>
        <dbReference type="ARBA" id="ARBA00022670"/>
    </source>
</evidence>
<name>A0ABW4XH87_9GAMM</name>
<dbReference type="EMBL" id="JBHUHT010000007">
    <property type="protein sequence ID" value="MFD2094890.1"/>
    <property type="molecule type" value="Genomic_DNA"/>
</dbReference>
<evidence type="ECO:0000256" key="7">
    <source>
        <dbReference type="SAM" id="SignalP"/>
    </source>
</evidence>
<evidence type="ECO:0000313" key="10">
    <source>
        <dbReference type="Proteomes" id="UP001597380"/>
    </source>
</evidence>
<dbReference type="RefSeq" id="WP_345338107.1">
    <property type="nucleotide sequence ID" value="NZ_BAABLI010000004.1"/>
</dbReference>
<evidence type="ECO:0000256" key="4">
    <source>
        <dbReference type="ARBA" id="ARBA00022833"/>
    </source>
</evidence>
<comment type="similarity">
    <text evidence="6">Belongs to the peptidase M48 family.</text>
</comment>
<reference evidence="10" key="1">
    <citation type="journal article" date="2019" name="Int. J. Syst. Evol. Microbiol.">
        <title>The Global Catalogue of Microorganisms (GCM) 10K type strain sequencing project: providing services to taxonomists for standard genome sequencing and annotation.</title>
        <authorList>
            <consortium name="The Broad Institute Genomics Platform"/>
            <consortium name="The Broad Institute Genome Sequencing Center for Infectious Disease"/>
            <person name="Wu L."/>
            <person name="Ma J."/>
        </authorList>
    </citation>
    <scope>NUCLEOTIDE SEQUENCE [LARGE SCALE GENOMIC DNA]</scope>
    <source>
        <strain evidence="10">CGMCC 1.10992</strain>
    </source>
</reference>
<keyword evidence="2" id="KW-0479">Metal-binding</keyword>
<dbReference type="PANTHER" id="PTHR22726">
    <property type="entry name" value="METALLOENDOPEPTIDASE OMA1"/>
    <property type="match status" value="1"/>
</dbReference>
<accession>A0ABW4XH87</accession>
<feature type="signal peptide" evidence="7">
    <location>
        <begin position="1"/>
        <end position="22"/>
    </location>
</feature>
<keyword evidence="3 6" id="KW-0378">Hydrolase</keyword>
<dbReference type="PROSITE" id="PS51257">
    <property type="entry name" value="PROKAR_LIPOPROTEIN"/>
    <property type="match status" value="1"/>
</dbReference>
<comment type="cofactor">
    <cofactor evidence="6">
        <name>Zn(2+)</name>
        <dbReference type="ChEBI" id="CHEBI:29105"/>
    </cofactor>
    <text evidence="6">Binds 1 zinc ion per subunit.</text>
</comment>
<keyword evidence="10" id="KW-1185">Reference proteome</keyword>
<keyword evidence="5 6" id="KW-0482">Metalloprotease</keyword>
<sequence length="270" mass="28852">MPLSLKKSAISLCAVAVISACASSPTGRDQLLLFSDQEMASMGAQSFEQIKQQEKISGDSVLNRYVQCVARHITAQVPKQYHQSGWEVVVFDSKQANAFALPGGKIGVYTGLLDIAENQHQLASVIGHEVGHVMADHSNERLTHSQLTGLTVAAAGVALSAADAENKALWMAALGLGVQVGVMLPYSRTQESESDVIGLDLMAKAGFDPQGSVDLWRNMAKASNGAPPEFFSTHPSHSTRIADLQANMSRAQGIAEQARKKGLKPDCRIQ</sequence>
<proteinExistence type="inferred from homology"/>
<keyword evidence="4 6" id="KW-0862">Zinc</keyword>
<dbReference type="InterPro" id="IPR051156">
    <property type="entry name" value="Mito/Outer_Membr_Metalloprot"/>
</dbReference>
<dbReference type="Proteomes" id="UP001597380">
    <property type="component" value="Unassembled WGS sequence"/>
</dbReference>
<protein>
    <submittedName>
        <fullName evidence="9">M48 family metallopeptidase</fullName>
    </submittedName>
</protein>
<comment type="caution">
    <text evidence="9">The sequence shown here is derived from an EMBL/GenBank/DDBJ whole genome shotgun (WGS) entry which is preliminary data.</text>
</comment>
<keyword evidence="7" id="KW-0732">Signal</keyword>